<dbReference type="AlphaFoldDB" id="A0A835Y131"/>
<evidence type="ECO:0000313" key="6">
    <source>
        <dbReference type="Proteomes" id="UP000612055"/>
    </source>
</evidence>
<gene>
    <name evidence="5" type="ORF">HYH03_008433</name>
</gene>
<dbReference type="InterPro" id="IPR055066">
    <property type="entry name" value="AASDHPPT_N"/>
</dbReference>
<feature type="domain" description="4'-phosphopantetheinyl transferase" evidence="3">
    <location>
        <begin position="134"/>
        <end position="236"/>
    </location>
</feature>
<protein>
    <recommendedName>
        <fullName evidence="1">holo-[acyl-carrier-protein] synthase</fullName>
        <ecNumber evidence="1">2.7.8.7</ecNumber>
    </recommendedName>
</protein>
<evidence type="ECO:0000256" key="2">
    <source>
        <dbReference type="ARBA" id="ARBA00022679"/>
    </source>
</evidence>
<dbReference type="InterPro" id="IPR037143">
    <property type="entry name" value="4-PPantetheinyl_Trfase_dom_sf"/>
</dbReference>
<dbReference type="OrthoDB" id="26719at2759"/>
<dbReference type="PANTHER" id="PTHR12215">
    <property type="entry name" value="PHOSPHOPANTETHEINE TRANSFERASE"/>
    <property type="match status" value="1"/>
</dbReference>
<dbReference type="GO" id="GO:0019878">
    <property type="term" value="P:lysine biosynthetic process via aminoadipic acid"/>
    <property type="evidence" value="ECO:0007669"/>
    <property type="project" value="TreeGrafter"/>
</dbReference>
<organism evidence="5 6">
    <name type="scientific">Edaphochlamys debaryana</name>
    <dbReference type="NCBI Taxonomy" id="47281"/>
    <lineage>
        <taxon>Eukaryota</taxon>
        <taxon>Viridiplantae</taxon>
        <taxon>Chlorophyta</taxon>
        <taxon>core chlorophytes</taxon>
        <taxon>Chlorophyceae</taxon>
        <taxon>CS clade</taxon>
        <taxon>Chlamydomonadales</taxon>
        <taxon>Chlamydomonadales incertae sedis</taxon>
        <taxon>Edaphochlamys</taxon>
    </lineage>
</organism>
<sequence length="333" mass="35920">MEGAEVLERCRLRWVVDMEEEMARGRFRDLLPLLPEPDQKTVLTFLQPADQHRALLSRLLQRCAVATALGADWASIAIATTRGRKPFTTNTKPPEAPCWNYNGRFVILAADPLRLVGADVAAPRSSRPGGAGRPLAQHLAAFRGQMAESEWALLHGPLAGDEGAQEAGFQRLWSLKESFIKARGDGLGFQPLSRAAFSFPAADPWARTALLRLDGSPHPGWSFELHALPSSHCAAVALGPPAEAVDAWGLFRASLGLGVGLDGPDGGVNGSSTPNGLHAQPEHCTHDWRNGCGSQDSGHGRVPPFEEVAPLVEVTPFEEVEVGDLLRRARAHR</sequence>
<dbReference type="Pfam" id="PF22624">
    <property type="entry name" value="AASDHPPT_N"/>
    <property type="match status" value="1"/>
</dbReference>
<evidence type="ECO:0000259" key="3">
    <source>
        <dbReference type="Pfam" id="PF01648"/>
    </source>
</evidence>
<dbReference type="EMBL" id="JAEHOE010000038">
    <property type="protein sequence ID" value="KAG2493297.1"/>
    <property type="molecule type" value="Genomic_DNA"/>
</dbReference>
<dbReference type="GO" id="GO:0005829">
    <property type="term" value="C:cytosol"/>
    <property type="evidence" value="ECO:0007669"/>
    <property type="project" value="TreeGrafter"/>
</dbReference>
<dbReference type="Gene3D" id="3.90.470.20">
    <property type="entry name" value="4'-phosphopantetheinyl transferase domain"/>
    <property type="match status" value="2"/>
</dbReference>
<dbReference type="PANTHER" id="PTHR12215:SF10">
    <property type="entry name" value="L-AMINOADIPATE-SEMIALDEHYDE DEHYDROGENASE-PHOSPHOPANTETHEINYL TRANSFERASE"/>
    <property type="match status" value="1"/>
</dbReference>
<dbReference type="Proteomes" id="UP000612055">
    <property type="component" value="Unassembled WGS sequence"/>
</dbReference>
<reference evidence="5" key="1">
    <citation type="journal article" date="2020" name="bioRxiv">
        <title>Comparative genomics of Chlamydomonas.</title>
        <authorList>
            <person name="Craig R.J."/>
            <person name="Hasan A.R."/>
            <person name="Ness R.W."/>
            <person name="Keightley P.D."/>
        </authorList>
    </citation>
    <scope>NUCLEOTIDE SEQUENCE</scope>
    <source>
        <strain evidence="5">CCAP 11/70</strain>
    </source>
</reference>
<dbReference type="GO" id="GO:0000287">
    <property type="term" value="F:magnesium ion binding"/>
    <property type="evidence" value="ECO:0007669"/>
    <property type="project" value="InterPro"/>
</dbReference>
<keyword evidence="2" id="KW-0808">Transferase</keyword>
<evidence type="ECO:0000256" key="1">
    <source>
        <dbReference type="ARBA" id="ARBA00013172"/>
    </source>
</evidence>
<name>A0A835Y131_9CHLO</name>
<evidence type="ECO:0000313" key="5">
    <source>
        <dbReference type="EMBL" id="KAG2493297.1"/>
    </source>
</evidence>
<dbReference type="EC" id="2.7.8.7" evidence="1"/>
<evidence type="ECO:0000259" key="4">
    <source>
        <dbReference type="Pfam" id="PF22624"/>
    </source>
</evidence>
<dbReference type="InterPro" id="IPR050559">
    <property type="entry name" value="P-Pant_transferase_sf"/>
</dbReference>
<dbReference type="InterPro" id="IPR008278">
    <property type="entry name" value="4-PPantetheinyl_Trfase_dom"/>
</dbReference>
<dbReference type="SUPFAM" id="SSF56214">
    <property type="entry name" value="4'-phosphopantetheinyl transferase"/>
    <property type="match status" value="2"/>
</dbReference>
<feature type="domain" description="4'-phosphopantetheinyl transferase N-terminal" evidence="4">
    <location>
        <begin position="26"/>
        <end position="112"/>
    </location>
</feature>
<dbReference type="GO" id="GO:0008897">
    <property type="term" value="F:holo-[acyl-carrier-protein] synthase activity"/>
    <property type="evidence" value="ECO:0007669"/>
    <property type="project" value="UniProtKB-EC"/>
</dbReference>
<dbReference type="Pfam" id="PF01648">
    <property type="entry name" value="ACPS"/>
    <property type="match status" value="1"/>
</dbReference>
<proteinExistence type="predicted"/>
<comment type="caution">
    <text evidence="5">The sequence shown here is derived from an EMBL/GenBank/DDBJ whole genome shotgun (WGS) entry which is preliminary data.</text>
</comment>
<accession>A0A835Y131</accession>
<keyword evidence="6" id="KW-1185">Reference proteome</keyword>